<evidence type="ECO:0000256" key="2">
    <source>
        <dbReference type="ARBA" id="ARBA00022692"/>
    </source>
</evidence>
<keyword evidence="7" id="KW-1185">Reference proteome</keyword>
<keyword evidence="3 5" id="KW-1133">Transmembrane helix</keyword>
<evidence type="ECO:0000313" key="6">
    <source>
        <dbReference type="EMBL" id="WZN49060.1"/>
    </source>
</evidence>
<evidence type="ECO:0000256" key="3">
    <source>
        <dbReference type="ARBA" id="ARBA00022989"/>
    </source>
</evidence>
<comment type="subcellular location">
    <subcellularLocation>
        <location evidence="1">Membrane</location>
        <topology evidence="1">Multi-pass membrane protein</topology>
    </subcellularLocation>
</comment>
<feature type="transmembrane region" description="Helical" evidence="5">
    <location>
        <begin position="65"/>
        <end position="85"/>
    </location>
</feature>
<organism evidence="6 7">
    <name type="scientific">Chitinophaga caseinilytica</name>
    <dbReference type="NCBI Taxonomy" id="2267521"/>
    <lineage>
        <taxon>Bacteria</taxon>
        <taxon>Pseudomonadati</taxon>
        <taxon>Bacteroidota</taxon>
        <taxon>Chitinophagia</taxon>
        <taxon>Chitinophagales</taxon>
        <taxon>Chitinophagaceae</taxon>
        <taxon>Chitinophaga</taxon>
    </lineage>
</organism>
<dbReference type="EMBL" id="CP150096">
    <property type="protein sequence ID" value="WZN49060.1"/>
    <property type="molecule type" value="Genomic_DNA"/>
</dbReference>
<dbReference type="Pfam" id="PF09685">
    <property type="entry name" value="MamF_MmsF"/>
    <property type="match status" value="1"/>
</dbReference>
<feature type="transmembrane region" description="Helical" evidence="5">
    <location>
        <begin position="39"/>
        <end position="59"/>
    </location>
</feature>
<gene>
    <name evidence="6" type="ORF">WJU22_12855</name>
</gene>
<feature type="transmembrane region" description="Helical" evidence="5">
    <location>
        <begin position="6"/>
        <end position="27"/>
    </location>
</feature>
<dbReference type="Proteomes" id="UP001449657">
    <property type="component" value="Chromosome"/>
</dbReference>
<evidence type="ECO:0000313" key="7">
    <source>
        <dbReference type="Proteomes" id="UP001449657"/>
    </source>
</evidence>
<reference evidence="6 7" key="1">
    <citation type="submission" date="2024-03" db="EMBL/GenBank/DDBJ databases">
        <title>Chitinophaga caseinilytica sp. nov., a casein hydrolysing bacterium isolated from forest soil.</title>
        <authorList>
            <person name="Lee D.S."/>
            <person name="Han D.M."/>
            <person name="Baek J.H."/>
            <person name="Choi D.G."/>
            <person name="Jeon J.H."/>
            <person name="Jeon C.O."/>
        </authorList>
    </citation>
    <scope>NUCLEOTIDE SEQUENCE [LARGE SCALE GENOMIC DNA]</scope>
    <source>
        <strain evidence="6 7">KACC 19118</strain>
    </source>
</reference>
<sequence length="106" mass="11275">MDKKTQSIVAYITIVGWIVALLQYNNGKDAAVRFHLKQSLGVMILGLALAVAVTVLTTIVPALGYLAYANVLVLILWILGIINAANGAQKPLPLVGGLAEAKLNFF</sequence>
<keyword evidence="4 5" id="KW-0472">Membrane</keyword>
<dbReference type="InterPro" id="IPR019109">
    <property type="entry name" value="MamF_MmsF"/>
</dbReference>
<evidence type="ECO:0000256" key="1">
    <source>
        <dbReference type="ARBA" id="ARBA00004141"/>
    </source>
</evidence>
<protein>
    <submittedName>
        <fullName evidence="6">DUF4870 domain-containing protein</fullName>
    </submittedName>
</protein>
<name>A0ABZ2ZB56_9BACT</name>
<accession>A0ABZ2ZB56</accession>
<keyword evidence="2 5" id="KW-0812">Transmembrane</keyword>
<evidence type="ECO:0000256" key="4">
    <source>
        <dbReference type="ARBA" id="ARBA00023136"/>
    </source>
</evidence>
<evidence type="ECO:0000256" key="5">
    <source>
        <dbReference type="SAM" id="Phobius"/>
    </source>
</evidence>
<proteinExistence type="predicted"/>
<dbReference type="RefSeq" id="WP_341843635.1">
    <property type="nucleotide sequence ID" value="NZ_CP149792.1"/>
</dbReference>